<name>A0ABV5TM41_9ACTN</name>
<evidence type="ECO:0000313" key="2">
    <source>
        <dbReference type="Proteomes" id="UP001589610"/>
    </source>
</evidence>
<dbReference type="RefSeq" id="WP_344748028.1">
    <property type="nucleotide sequence ID" value="NZ_BAAAWW010000144.1"/>
</dbReference>
<keyword evidence="2" id="KW-1185">Reference proteome</keyword>
<dbReference type="EMBL" id="JBHMBS010000020">
    <property type="protein sequence ID" value="MFB9680087.1"/>
    <property type="molecule type" value="Genomic_DNA"/>
</dbReference>
<accession>A0ABV5TM41</accession>
<dbReference type="Proteomes" id="UP001589610">
    <property type="component" value="Unassembled WGS sequence"/>
</dbReference>
<dbReference type="SUPFAM" id="SSF52038">
    <property type="entry name" value="Barstar-related"/>
    <property type="match status" value="1"/>
</dbReference>
<reference evidence="1 2" key="1">
    <citation type="submission" date="2024-09" db="EMBL/GenBank/DDBJ databases">
        <authorList>
            <person name="Sun Q."/>
            <person name="Mori K."/>
        </authorList>
    </citation>
    <scope>NUCLEOTIDE SEQUENCE [LARGE SCALE GENOMIC DNA]</scope>
    <source>
        <strain evidence="1 2">JCM 3028</strain>
    </source>
</reference>
<comment type="caution">
    <text evidence="1">The sequence shown here is derived from an EMBL/GenBank/DDBJ whole genome shotgun (WGS) entry which is preliminary data.</text>
</comment>
<proteinExistence type="predicted"/>
<gene>
    <name evidence="1" type="ORF">ACFFRH_31790</name>
</gene>
<organism evidence="1 2">
    <name type="scientific">Streptosporangium vulgare</name>
    <dbReference type="NCBI Taxonomy" id="46190"/>
    <lineage>
        <taxon>Bacteria</taxon>
        <taxon>Bacillati</taxon>
        <taxon>Actinomycetota</taxon>
        <taxon>Actinomycetes</taxon>
        <taxon>Streptosporangiales</taxon>
        <taxon>Streptosporangiaceae</taxon>
        <taxon>Streptosporangium</taxon>
    </lineage>
</organism>
<protein>
    <recommendedName>
        <fullName evidence="3">Barstar (barnase inhibitor) domain-containing protein</fullName>
    </recommendedName>
</protein>
<evidence type="ECO:0000313" key="1">
    <source>
        <dbReference type="EMBL" id="MFB9680087.1"/>
    </source>
</evidence>
<dbReference type="InterPro" id="IPR035905">
    <property type="entry name" value="Barstar-like_sf"/>
</dbReference>
<evidence type="ECO:0008006" key="3">
    <source>
        <dbReference type="Google" id="ProtNLM"/>
    </source>
</evidence>
<sequence length="102" mass="11648">MAELLDDIGARLGWPHPTGGNWWGFQDYYMNIPNEGRGPYAILIENSDNFLRVGPRCFATVIHKLLSITEEFGPWPNTEIPLEFFFLGAWGVDSTEVEKVKF</sequence>